<dbReference type="EMBL" id="ML178818">
    <property type="protein sequence ID" value="TFL04482.1"/>
    <property type="molecule type" value="Genomic_DNA"/>
</dbReference>
<reference evidence="2 3" key="1">
    <citation type="journal article" date="2019" name="Nat. Ecol. Evol.">
        <title>Megaphylogeny resolves global patterns of mushroom evolution.</title>
        <authorList>
            <person name="Varga T."/>
            <person name="Krizsan K."/>
            <person name="Foldi C."/>
            <person name="Dima B."/>
            <person name="Sanchez-Garcia M."/>
            <person name="Sanchez-Ramirez S."/>
            <person name="Szollosi G.J."/>
            <person name="Szarkandi J.G."/>
            <person name="Papp V."/>
            <person name="Albert L."/>
            <person name="Andreopoulos W."/>
            <person name="Angelini C."/>
            <person name="Antonin V."/>
            <person name="Barry K.W."/>
            <person name="Bougher N.L."/>
            <person name="Buchanan P."/>
            <person name="Buyck B."/>
            <person name="Bense V."/>
            <person name="Catcheside P."/>
            <person name="Chovatia M."/>
            <person name="Cooper J."/>
            <person name="Damon W."/>
            <person name="Desjardin D."/>
            <person name="Finy P."/>
            <person name="Geml J."/>
            <person name="Haridas S."/>
            <person name="Hughes K."/>
            <person name="Justo A."/>
            <person name="Karasinski D."/>
            <person name="Kautmanova I."/>
            <person name="Kiss B."/>
            <person name="Kocsube S."/>
            <person name="Kotiranta H."/>
            <person name="LaButti K.M."/>
            <person name="Lechner B.E."/>
            <person name="Liimatainen K."/>
            <person name="Lipzen A."/>
            <person name="Lukacs Z."/>
            <person name="Mihaltcheva S."/>
            <person name="Morgado L.N."/>
            <person name="Niskanen T."/>
            <person name="Noordeloos M.E."/>
            <person name="Ohm R.A."/>
            <person name="Ortiz-Santana B."/>
            <person name="Ovrebo C."/>
            <person name="Racz N."/>
            <person name="Riley R."/>
            <person name="Savchenko A."/>
            <person name="Shiryaev A."/>
            <person name="Soop K."/>
            <person name="Spirin V."/>
            <person name="Szebenyi C."/>
            <person name="Tomsovsky M."/>
            <person name="Tulloss R.E."/>
            <person name="Uehling J."/>
            <person name="Grigoriev I.V."/>
            <person name="Vagvolgyi C."/>
            <person name="Papp T."/>
            <person name="Martin F.M."/>
            <person name="Miettinen O."/>
            <person name="Hibbett D.S."/>
            <person name="Nagy L.G."/>
        </authorList>
    </citation>
    <scope>NUCLEOTIDE SEQUENCE [LARGE SCALE GENOMIC DNA]</scope>
    <source>
        <strain evidence="2 3">CBS 309.79</strain>
    </source>
</reference>
<sequence>MKPTSSSLRAEWSNHSTHEPSLLEPKVESLAFDSIPGVLLSMPTNGSALIAGRLTT</sequence>
<protein>
    <submittedName>
        <fullName evidence="2">Uncharacterized protein</fullName>
    </submittedName>
</protein>
<accession>A0A5C3QRI6</accession>
<gene>
    <name evidence="2" type="ORF">BDV98DRAFT_562304</name>
</gene>
<feature type="region of interest" description="Disordered" evidence="1">
    <location>
        <begin position="1"/>
        <end position="23"/>
    </location>
</feature>
<proteinExistence type="predicted"/>
<evidence type="ECO:0000313" key="2">
    <source>
        <dbReference type="EMBL" id="TFL04482.1"/>
    </source>
</evidence>
<evidence type="ECO:0000256" key="1">
    <source>
        <dbReference type="SAM" id="MobiDB-lite"/>
    </source>
</evidence>
<evidence type="ECO:0000313" key="3">
    <source>
        <dbReference type="Proteomes" id="UP000305067"/>
    </source>
</evidence>
<dbReference type="Proteomes" id="UP000305067">
    <property type="component" value="Unassembled WGS sequence"/>
</dbReference>
<dbReference type="AlphaFoldDB" id="A0A5C3QRI6"/>
<name>A0A5C3QRI6_9AGAR</name>
<keyword evidence="3" id="KW-1185">Reference proteome</keyword>
<organism evidence="2 3">
    <name type="scientific">Pterulicium gracile</name>
    <dbReference type="NCBI Taxonomy" id="1884261"/>
    <lineage>
        <taxon>Eukaryota</taxon>
        <taxon>Fungi</taxon>
        <taxon>Dikarya</taxon>
        <taxon>Basidiomycota</taxon>
        <taxon>Agaricomycotina</taxon>
        <taxon>Agaricomycetes</taxon>
        <taxon>Agaricomycetidae</taxon>
        <taxon>Agaricales</taxon>
        <taxon>Pleurotineae</taxon>
        <taxon>Pterulaceae</taxon>
        <taxon>Pterulicium</taxon>
    </lineage>
</organism>